<feature type="compositionally biased region" description="Basic residues" evidence="5">
    <location>
        <begin position="57"/>
        <end position="71"/>
    </location>
</feature>
<evidence type="ECO:0000256" key="5">
    <source>
        <dbReference type="SAM" id="MobiDB-lite"/>
    </source>
</evidence>
<name>A0A0G4IYA1_PLABS</name>
<feature type="region of interest" description="Disordered" evidence="5">
    <location>
        <begin position="225"/>
        <end position="265"/>
    </location>
</feature>
<feature type="compositionally biased region" description="Polar residues" evidence="5">
    <location>
        <begin position="74"/>
        <end position="84"/>
    </location>
</feature>
<protein>
    <recommendedName>
        <fullName evidence="6">C2HC/C3H-type domain-containing protein</fullName>
    </recommendedName>
</protein>
<evidence type="ECO:0000256" key="3">
    <source>
        <dbReference type="ARBA" id="ARBA00022833"/>
    </source>
</evidence>
<reference evidence="7 8" key="1">
    <citation type="submission" date="2015-02" db="EMBL/GenBank/DDBJ databases">
        <authorList>
            <person name="Chooi Y.-H."/>
        </authorList>
    </citation>
    <scope>NUCLEOTIDE SEQUENCE [LARGE SCALE GENOMIC DNA]</scope>
    <source>
        <strain evidence="7">E3</strain>
    </source>
</reference>
<evidence type="ECO:0000256" key="2">
    <source>
        <dbReference type="ARBA" id="ARBA00022771"/>
    </source>
</evidence>
<evidence type="ECO:0000259" key="6">
    <source>
        <dbReference type="PROSITE" id="PS52027"/>
    </source>
</evidence>
<keyword evidence="2 4" id="KW-0863">Zinc-finger</keyword>
<gene>
    <name evidence="7" type="ORF">PBRA_008034</name>
</gene>
<evidence type="ECO:0000256" key="4">
    <source>
        <dbReference type="PROSITE-ProRule" id="PRU01371"/>
    </source>
</evidence>
<proteinExistence type="predicted"/>
<sequence length="316" mass="34634">MANQFRELDTIDFFVDKENEGGASTDPSSSAYTSADDDDVLVDRQNTMQWPNDATMRRRTRPPPMIRKPKPASRPSTASSTLNGASKGIFSATFNMYLTKPSSAAPAEAHLANAGPSLKRAEVSGRLDKVLLRSSDGDDNVEDRICRTCRFLYPTAGALRQHICMGINRRSSTMSSSSEKACLACGATDRIGYFCSRCGEPLATTPLARPLSAFEPMLNANWGSATMTSTRPASASSRLTPRTPPSAPRSRSLQRTTPSDDPRSEFAICPHCSRRFSRPAADRHIEICAKVINKPSPLRRCPGNQPAVPPKERRWR</sequence>
<evidence type="ECO:0000313" key="8">
    <source>
        <dbReference type="Proteomes" id="UP000039324"/>
    </source>
</evidence>
<dbReference type="PROSITE" id="PS52027">
    <property type="entry name" value="ZF_C2HC_C3H"/>
    <property type="match status" value="1"/>
</dbReference>
<evidence type="ECO:0000256" key="1">
    <source>
        <dbReference type="ARBA" id="ARBA00022723"/>
    </source>
</evidence>
<keyword evidence="3" id="KW-0862">Zinc</keyword>
<keyword evidence="1" id="KW-0479">Metal-binding</keyword>
<dbReference type="EMBL" id="CDSF01000100">
    <property type="protein sequence ID" value="CEP00300.1"/>
    <property type="molecule type" value="Genomic_DNA"/>
</dbReference>
<dbReference type="InterPro" id="IPR049899">
    <property type="entry name" value="Znf_C2HC_C3H"/>
</dbReference>
<dbReference type="AlphaFoldDB" id="A0A0G4IYA1"/>
<feature type="domain" description="C2HC/C3H-type" evidence="6">
    <location>
        <begin position="265"/>
        <end position="294"/>
    </location>
</feature>
<accession>A0A0G4IYA1</accession>
<dbReference type="Proteomes" id="UP000039324">
    <property type="component" value="Unassembled WGS sequence"/>
</dbReference>
<feature type="region of interest" description="Disordered" evidence="5">
    <location>
        <begin position="296"/>
        <end position="316"/>
    </location>
</feature>
<dbReference type="GO" id="GO:0008270">
    <property type="term" value="F:zinc ion binding"/>
    <property type="evidence" value="ECO:0007669"/>
    <property type="project" value="UniProtKB-KW"/>
</dbReference>
<organism evidence="7 8">
    <name type="scientific">Plasmodiophora brassicae</name>
    <name type="common">Clubroot disease agent</name>
    <dbReference type="NCBI Taxonomy" id="37360"/>
    <lineage>
        <taxon>Eukaryota</taxon>
        <taxon>Sar</taxon>
        <taxon>Rhizaria</taxon>
        <taxon>Endomyxa</taxon>
        <taxon>Phytomyxea</taxon>
        <taxon>Plasmodiophorida</taxon>
        <taxon>Plasmodiophoridae</taxon>
        <taxon>Plasmodiophora</taxon>
    </lineage>
</organism>
<evidence type="ECO:0000313" key="7">
    <source>
        <dbReference type="EMBL" id="CEP00300.1"/>
    </source>
</evidence>
<feature type="region of interest" description="Disordered" evidence="5">
    <location>
        <begin position="1"/>
        <end position="84"/>
    </location>
</feature>
<keyword evidence="8" id="KW-1185">Reference proteome</keyword>
<feature type="compositionally biased region" description="Basic and acidic residues" evidence="5">
    <location>
        <begin position="1"/>
        <end position="20"/>
    </location>
</feature>
<feature type="compositionally biased region" description="Low complexity" evidence="5">
    <location>
        <begin position="23"/>
        <end position="34"/>
    </location>
</feature>
<dbReference type="OrthoDB" id="10066537at2759"/>